<dbReference type="AlphaFoldDB" id="A0A316AJL0"/>
<dbReference type="GO" id="GO:0008876">
    <property type="term" value="F:quinoprotein glucose dehydrogenase activity"/>
    <property type="evidence" value="ECO:0007669"/>
    <property type="project" value="TreeGrafter"/>
</dbReference>
<protein>
    <submittedName>
        <fullName evidence="10">Quinoprotein glucose dehydrogenase</fullName>
    </submittedName>
</protein>
<evidence type="ECO:0000313" key="11">
    <source>
        <dbReference type="Proteomes" id="UP000245880"/>
    </source>
</evidence>
<dbReference type="SUPFAM" id="SSF50998">
    <property type="entry name" value="Quinoprotein alcohol dehydrogenase-like"/>
    <property type="match status" value="1"/>
</dbReference>
<dbReference type="OrthoDB" id="9794322at2"/>
<dbReference type="GO" id="GO:0048038">
    <property type="term" value="F:quinone binding"/>
    <property type="evidence" value="ECO:0007669"/>
    <property type="project" value="InterPro"/>
</dbReference>
<dbReference type="SMART" id="SM00564">
    <property type="entry name" value="PQQ"/>
    <property type="match status" value="5"/>
</dbReference>
<dbReference type="PANTHER" id="PTHR32303:SF4">
    <property type="entry name" value="QUINOPROTEIN GLUCOSE DEHYDROGENASE"/>
    <property type="match status" value="1"/>
</dbReference>
<dbReference type="InterPro" id="IPR011047">
    <property type="entry name" value="Quinoprotein_ADH-like_sf"/>
</dbReference>
<keyword evidence="11" id="KW-1185">Reference proteome</keyword>
<organism evidence="10 11">
    <name type="scientific">Dyadobacter jejuensis</name>
    <dbReference type="NCBI Taxonomy" id="1082580"/>
    <lineage>
        <taxon>Bacteria</taxon>
        <taxon>Pseudomonadati</taxon>
        <taxon>Bacteroidota</taxon>
        <taxon>Cytophagia</taxon>
        <taxon>Cytophagales</taxon>
        <taxon>Spirosomataceae</taxon>
        <taxon>Dyadobacter</taxon>
    </lineage>
</organism>
<dbReference type="InterPro" id="IPR036909">
    <property type="entry name" value="Cyt_c-like_dom_sf"/>
</dbReference>
<sequence>MNKLLLVVTSCMLLTCHVEGERKAIMELDWPEYLGGPDRNHYSDLTQINPENVAKLQVAWTYTMPDSGQTQASPIVIDGVLFGVAAGGQAFALDGATGKQKWIFEDDSNKVSNTNRGLAYWTDGQDERILHAMGAYLYALDPQTGRPIATFGNNGKIDLHLGLPMVAQNKYLVSNTPGTIFDDLIVVPVRVSEGSDAAPGDIRAFNVKTGELVWTFHTIPYPGEYGYETFPADAYKNNYTGGANNWAGMAVDKERGILYVPTGSAGFDFYGGNRKGKNLFANCLIALDAKTGKRIWHFQTIHHDMWDRDLPAPPNLITVTHQGKRIDAVAQVSKQGYVFLFDRETGDPLFPIEEVKAPVSDIPGEESWPTQPVPTKPKPFARHSHTLTEADINPYAANRDSLLVRFRSYRKGFMAAPSREGTLILPGFDGGAEWGGAAADPKEGILYVNSNEMPWILTIIDRPKKEKLAGMTPGKKVYTQYCMGCHGEALAGNSVSGFPSLIGINKRHNKAYVSSLVKTGKGMMPGFPMLKTEEKQALIAFLFNDEKIEAPSAEPTEGKYQLPYTTTGYNKFLDENGLPAITPPWGTLNAIDLNTGEYLWRIPFGNEESLKGIAKEPTGLESYGGPVVTASGLLFIAASKDGKFRVYDKHSGTLLFEIPLPAPGFATPATYAIAGKQYVVIACGGTKLGTPKGNQYVAFALP</sequence>
<dbReference type="PANTHER" id="PTHR32303">
    <property type="entry name" value="QUINOPROTEIN ALCOHOL DEHYDROGENASE (CYTOCHROME C)"/>
    <property type="match status" value="1"/>
</dbReference>
<evidence type="ECO:0000256" key="8">
    <source>
        <dbReference type="PROSITE-ProRule" id="PRU00433"/>
    </source>
</evidence>
<evidence type="ECO:0000259" key="9">
    <source>
        <dbReference type="PROSITE" id="PS51007"/>
    </source>
</evidence>
<name>A0A316AJL0_9BACT</name>
<dbReference type="GO" id="GO:0009055">
    <property type="term" value="F:electron transfer activity"/>
    <property type="evidence" value="ECO:0007669"/>
    <property type="project" value="InterPro"/>
</dbReference>
<dbReference type="GO" id="GO:0016020">
    <property type="term" value="C:membrane"/>
    <property type="evidence" value="ECO:0007669"/>
    <property type="project" value="InterPro"/>
</dbReference>
<evidence type="ECO:0000313" key="10">
    <source>
        <dbReference type="EMBL" id="PWJ57953.1"/>
    </source>
</evidence>
<dbReference type="Pfam" id="PF01011">
    <property type="entry name" value="PQQ"/>
    <property type="match status" value="2"/>
</dbReference>
<keyword evidence="6" id="KW-0560">Oxidoreductase</keyword>
<keyword evidence="5" id="KW-0732">Signal</keyword>
<dbReference type="Gene3D" id="2.140.10.10">
    <property type="entry name" value="Quinoprotein alcohol dehydrogenase-like superfamily"/>
    <property type="match status" value="2"/>
</dbReference>
<proteinExistence type="inferred from homology"/>
<dbReference type="InterPro" id="IPR018391">
    <property type="entry name" value="PQQ_b-propeller_rpt"/>
</dbReference>
<dbReference type="InterPro" id="IPR017511">
    <property type="entry name" value="PQQ_mDH"/>
</dbReference>
<reference evidence="10 11" key="1">
    <citation type="submission" date="2018-03" db="EMBL/GenBank/DDBJ databases">
        <title>Genomic Encyclopedia of Archaeal and Bacterial Type Strains, Phase II (KMG-II): from individual species to whole genera.</title>
        <authorList>
            <person name="Goeker M."/>
        </authorList>
    </citation>
    <scope>NUCLEOTIDE SEQUENCE [LARGE SCALE GENOMIC DNA]</scope>
    <source>
        <strain evidence="10 11">DSM 100346</strain>
    </source>
</reference>
<dbReference type="Proteomes" id="UP000245880">
    <property type="component" value="Unassembled WGS sequence"/>
</dbReference>
<evidence type="ECO:0000256" key="1">
    <source>
        <dbReference type="ARBA" id="ARBA00001931"/>
    </source>
</evidence>
<dbReference type="EMBL" id="QGDT01000005">
    <property type="protein sequence ID" value="PWJ57953.1"/>
    <property type="molecule type" value="Genomic_DNA"/>
</dbReference>
<evidence type="ECO:0000256" key="4">
    <source>
        <dbReference type="ARBA" id="ARBA00022723"/>
    </source>
</evidence>
<evidence type="ECO:0000256" key="6">
    <source>
        <dbReference type="ARBA" id="ARBA00023002"/>
    </source>
</evidence>
<feature type="domain" description="Cytochrome c" evidence="9">
    <location>
        <begin position="469"/>
        <end position="547"/>
    </location>
</feature>
<gene>
    <name evidence="10" type="ORF">CLV98_105133</name>
</gene>
<dbReference type="GO" id="GO:0020037">
    <property type="term" value="F:heme binding"/>
    <property type="evidence" value="ECO:0007669"/>
    <property type="project" value="InterPro"/>
</dbReference>
<keyword evidence="7 8" id="KW-0408">Iron</keyword>
<dbReference type="GO" id="GO:0046872">
    <property type="term" value="F:metal ion binding"/>
    <property type="evidence" value="ECO:0007669"/>
    <property type="project" value="UniProtKB-KW"/>
</dbReference>
<accession>A0A316AJL0</accession>
<comment type="cofactor">
    <cofactor evidence="1">
        <name>pyrroloquinoline quinone</name>
        <dbReference type="ChEBI" id="CHEBI:58442"/>
    </cofactor>
</comment>
<comment type="similarity">
    <text evidence="2">Belongs to the bacterial PQQ dehydrogenase family.</text>
</comment>
<keyword evidence="3 8" id="KW-0349">Heme</keyword>
<dbReference type="SUPFAM" id="SSF46626">
    <property type="entry name" value="Cytochrome c"/>
    <property type="match status" value="1"/>
</dbReference>
<dbReference type="PROSITE" id="PS51007">
    <property type="entry name" value="CYTC"/>
    <property type="match status" value="1"/>
</dbReference>
<dbReference type="InterPro" id="IPR009056">
    <property type="entry name" value="Cyt_c-like_dom"/>
</dbReference>
<evidence type="ECO:0000256" key="7">
    <source>
        <dbReference type="ARBA" id="ARBA00023004"/>
    </source>
</evidence>
<keyword evidence="4 8" id="KW-0479">Metal-binding</keyword>
<dbReference type="CDD" id="cd10280">
    <property type="entry name" value="PQQ_mGDH"/>
    <property type="match status" value="1"/>
</dbReference>
<evidence type="ECO:0000256" key="5">
    <source>
        <dbReference type="ARBA" id="ARBA00022729"/>
    </source>
</evidence>
<comment type="caution">
    <text evidence="10">The sequence shown here is derived from an EMBL/GenBank/DDBJ whole genome shotgun (WGS) entry which is preliminary data.</text>
</comment>
<dbReference type="Gene3D" id="1.10.760.10">
    <property type="entry name" value="Cytochrome c-like domain"/>
    <property type="match status" value="1"/>
</dbReference>
<dbReference type="InterPro" id="IPR002372">
    <property type="entry name" value="PQQ_rpt_dom"/>
</dbReference>
<evidence type="ECO:0000256" key="3">
    <source>
        <dbReference type="ARBA" id="ARBA00022617"/>
    </source>
</evidence>
<evidence type="ECO:0000256" key="2">
    <source>
        <dbReference type="ARBA" id="ARBA00008156"/>
    </source>
</evidence>